<feature type="domain" description="Phage tail collar" evidence="1">
    <location>
        <begin position="6"/>
        <end position="62"/>
    </location>
</feature>
<dbReference type="Proteomes" id="UP000199532">
    <property type="component" value="Unassembled WGS sequence"/>
</dbReference>
<dbReference type="Gene3D" id="3.90.1340.10">
    <property type="entry name" value="Phage tail collar domain"/>
    <property type="match status" value="1"/>
</dbReference>
<dbReference type="OrthoDB" id="9810174at2"/>
<proteinExistence type="predicted"/>
<dbReference type="SUPFAM" id="SSF88874">
    <property type="entry name" value="Receptor-binding domain of short tail fibre protein gp12"/>
    <property type="match status" value="1"/>
</dbReference>
<dbReference type="AlphaFoldDB" id="A0A1H6QKD4"/>
<sequence>MEVFLGTVMGWAPNFAPRGWAFCNGQIMSIAQNSALFALLGTTYGGDGQSTFALPNLQSRVIVGAGQGPGLSPYALGQTAGSENVTLLSTEIPAHVHSGEVTNIPVKVSSGNSDASAASAGASIATPGTLAGRDFTASLGFNSLAPDVTLNAASAGPAQFTTGPAGGNQAHSNIQPYLTLNYIIAIEGIFPSRN</sequence>
<dbReference type="EMBL" id="FNXY01000001">
    <property type="protein sequence ID" value="SEI40587.1"/>
    <property type="molecule type" value="Genomic_DNA"/>
</dbReference>
<evidence type="ECO:0000313" key="2">
    <source>
        <dbReference type="EMBL" id="SEI40587.1"/>
    </source>
</evidence>
<dbReference type="STRING" id="408657.SAMN04487995_0444"/>
<organism evidence="2 3">
    <name type="scientific">Dyadobacter koreensis</name>
    <dbReference type="NCBI Taxonomy" id="408657"/>
    <lineage>
        <taxon>Bacteria</taxon>
        <taxon>Pseudomonadati</taxon>
        <taxon>Bacteroidota</taxon>
        <taxon>Cytophagia</taxon>
        <taxon>Cytophagales</taxon>
        <taxon>Spirosomataceae</taxon>
        <taxon>Dyadobacter</taxon>
    </lineage>
</organism>
<name>A0A1H6QKD4_9BACT</name>
<gene>
    <name evidence="2" type="ORF">SAMN04487995_0444</name>
</gene>
<evidence type="ECO:0000313" key="3">
    <source>
        <dbReference type="Proteomes" id="UP000199532"/>
    </source>
</evidence>
<dbReference type="Pfam" id="PF07484">
    <property type="entry name" value="Collar"/>
    <property type="match status" value="1"/>
</dbReference>
<keyword evidence="3" id="KW-1185">Reference proteome</keyword>
<dbReference type="InterPro" id="IPR011083">
    <property type="entry name" value="Phage_tail_collar_dom"/>
</dbReference>
<reference evidence="2 3" key="1">
    <citation type="submission" date="2016-10" db="EMBL/GenBank/DDBJ databases">
        <authorList>
            <person name="de Groot N.N."/>
        </authorList>
    </citation>
    <scope>NUCLEOTIDE SEQUENCE [LARGE SCALE GENOMIC DNA]</scope>
    <source>
        <strain evidence="2 3">DSM 19938</strain>
    </source>
</reference>
<protein>
    <submittedName>
        <fullName evidence="2">Microcystin-dependent protein</fullName>
    </submittedName>
</protein>
<dbReference type="RefSeq" id="WP_090331491.1">
    <property type="nucleotide sequence ID" value="NZ_FNXY01000001.1"/>
</dbReference>
<dbReference type="InterPro" id="IPR037053">
    <property type="entry name" value="Phage_tail_collar_dom_sf"/>
</dbReference>
<evidence type="ECO:0000259" key="1">
    <source>
        <dbReference type="Pfam" id="PF07484"/>
    </source>
</evidence>
<accession>A0A1H6QKD4</accession>